<dbReference type="InterPro" id="IPR027417">
    <property type="entry name" value="P-loop_NTPase"/>
</dbReference>
<evidence type="ECO:0000313" key="11">
    <source>
        <dbReference type="EMBL" id="MBB5849844.1"/>
    </source>
</evidence>
<feature type="compositionally biased region" description="Basic and acidic residues" evidence="9">
    <location>
        <begin position="17"/>
        <end position="28"/>
    </location>
</feature>
<dbReference type="PROSITE" id="PS00211">
    <property type="entry name" value="ABC_TRANSPORTER_1"/>
    <property type="match status" value="1"/>
</dbReference>
<reference evidence="11 12" key="1">
    <citation type="submission" date="2020-08" db="EMBL/GenBank/DDBJ databases">
        <title>Sequencing the genomes of 1000 actinobacteria strains.</title>
        <authorList>
            <person name="Klenk H.-P."/>
        </authorList>
    </citation>
    <scope>NUCLEOTIDE SEQUENCE [LARGE SCALE GENOMIC DNA]</scope>
    <source>
        <strain evidence="11 12">DSM 17945</strain>
    </source>
</reference>
<protein>
    <submittedName>
        <fullName evidence="11">Thiamine transport system ATP-binding protein</fullName>
    </submittedName>
</protein>
<dbReference type="InterPro" id="IPR017871">
    <property type="entry name" value="ABC_transporter-like_CS"/>
</dbReference>
<feature type="compositionally biased region" description="Polar residues" evidence="9">
    <location>
        <begin position="1"/>
        <end position="10"/>
    </location>
</feature>
<dbReference type="PROSITE" id="PS50893">
    <property type="entry name" value="ABC_TRANSPORTER_2"/>
    <property type="match status" value="1"/>
</dbReference>
<organism evidence="11 12">
    <name type="scientific">Micrococcus endophyticus</name>
    <dbReference type="NCBI Taxonomy" id="455343"/>
    <lineage>
        <taxon>Bacteria</taxon>
        <taxon>Bacillati</taxon>
        <taxon>Actinomycetota</taxon>
        <taxon>Actinomycetes</taxon>
        <taxon>Micrococcales</taxon>
        <taxon>Micrococcaceae</taxon>
        <taxon>Micrococcus</taxon>
    </lineage>
</organism>
<sequence>MARTTRTSRGATPDPAPRGHDDDGRAGRDPAGLRLRALSVAYPDGTTPVRGLDLELAPGEIVALVGASGSGKSTVLRGIAGLEDVVGGVVEIDSEDVAAVPTHRRGVGMVFQDGQLFPHRSVARNVAYGLEAAGWPRERRRARVAELLELVDLAELAERPVQSLSGGQAQRVALARSLAPRPRVLLLDEPLSALDADLRARLAVQIREVLRAAGVTAVVVTHDLAEAAVMADRTVRLGAGGRLAAPGEGEPDEGAGPGPDGDAR</sequence>
<name>A0A7W9JLF5_9MICC</name>
<dbReference type="SUPFAM" id="SSF52540">
    <property type="entry name" value="P-loop containing nucleoside triphosphate hydrolases"/>
    <property type="match status" value="1"/>
</dbReference>
<dbReference type="PANTHER" id="PTHR42781:SF4">
    <property type="entry name" value="SPERMIDINE_PUTRESCINE IMPORT ATP-BINDING PROTEIN POTA"/>
    <property type="match status" value="1"/>
</dbReference>
<dbReference type="InterPro" id="IPR015853">
    <property type="entry name" value="ABC_transpr_FbpC"/>
</dbReference>
<dbReference type="EMBL" id="JACHMW010000001">
    <property type="protein sequence ID" value="MBB5849844.1"/>
    <property type="molecule type" value="Genomic_DNA"/>
</dbReference>
<dbReference type="PANTHER" id="PTHR42781">
    <property type="entry name" value="SPERMIDINE/PUTRESCINE IMPORT ATP-BINDING PROTEIN POTA"/>
    <property type="match status" value="1"/>
</dbReference>
<keyword evidence="7" id="KW-0406">Ion transport</keyword>
<keyword evidence="12" id="KW-1185">Reference proteome</keyword>
<keyword evidence="1" id="KW-0813">Transport</keyword>
<keyword evidence="8" id="KW-0472">Membrane</keyword>
<evidence type="ECO:0000256" key="2">
    <source>
        <dbReference type="ARBA" id="ARBA00022475"/>
    </source>
</evidence>
<evidence type="ECO:0000313" key="12">
    <source>
        <dbReference type="Proteomes" id="UP000567246"/>
    </source>
</evidence>
<keyword evidence="5 11" id="KW-0067">ATP-binding</keyword>
<evidence type="ECO:0000256" key="5">
    <source>
        <dbReference type="ARBA" id="ARBA00022840"/>
    </source>
</evidence>
<evidence type="ECO:0000256" key="4">
    <source>
        <dbReference type="ARBA" id="ARBA00022741"/>
    </source>
</evidence>
<evidence type="ECO:0000256" key="7">
    <source>
        <dbReference type="ARBA" id="ARBA00023065"/>
    </source>
</evidence>
<dbReference type="InterPro" id="IPR003593">
    <property type="entry name" value="AAA+_ATPase"/>
</dbReference>
<dbReference type="InterPro" id="IPR050093">
    <property type="entry name" value="ABC_SmlMolc_Importer"/>
</dbReference>
<dbReference type="GO" id="GO:0016020">
    <property type="term" value="C:membrane"/>
    <property type="evidence" value="ECO:0007669"/>
    <property type="project" value="InterPro"/>
</dbReference>
<evidence type="ECO:0000256" key="9">
    <source>
        <dbReference type="SAM" id="MobiDB-lite"/>
    </source>
</evidence>
<dbReference type="Gene3D" id="3.40.50.300">
    <property type="entry name" value="P-loop containing nucleotide triphosphate hydrolases"/>
    <property type="match status" value="1"/>
</dbReference>
<keyword evidence="3" id="KW-0410">Iron transport</keyword>
<comment type="caution">
    <text evidence="11">The sequence shown here is derived from an EMBL/GenBank/DDBJ whole genome shotgun (WGS) entry which is preliminary data.</text>
</comment>
<evidence type="ECO:0000259" key="10">
    <source>
        <dbReference type="PROSITE" id="PS50893"/>
    </source>
</evidence>
<evidence type="ECO:0000256" key="1">
    <source>
        <dbReference type="ARBA" id="ARBA00022448"/>
    </source>
</evidence>
<feature type="region of interest" description="Disordered" evidence="9">
    <location>
        <begin position="1"/>
        <end position="30"/>
    </location>
</feature>
<dbReference type="GO" id="GO:0015408">
    <property type="term" value="F:ABC-type ferric iron transporter activity"/>
    <property type="evidence" value="ECO:0007669"/>
    <property type="project" value="InterPro"/>
</dbReference>
<dbReference type="Proteomes" id="UP000567246">
    <property type="component" value="Unassembled WGS sequence"/>
</dbReference>
<feature type="region of interest" description="Disordered" evidence="9">
    <location>
        <begin position="241"/>
        <end position="264"/>
    </location>
</feature>
<evidence type="ECO:0000256" key="3">
    <source>
        <dbReference type="ARBA" id="ARBA00022496"/>
    </source>
</evidence>
<keyword evidence="2" id="KW-1003">Cell membrane</keyword>
<dbReference type="Pfam" id="PF00005">
    <property type="entry name" value="ABC_tran"/>
    <property type="match status" value="1"/>
</dbReference>
<dbReference type="GO" id="GO:0005524">
    <property type="term" value="F:ATP binding"/>
    <property type="evidence" value="ECO:0007669"/>
    <property type="project" value="UniProtKB-KW"/>
</dbReference>
<keyword evidence="4" id="KW-0547">Nucleotide-binding</keyword>
<dbReference type="RefSeq" id="WP_246416960.1">
    <property type="nucleotide sequence ID" value="NZ_BAABAG010000006.1"/>
</dbReference>
<dbReference type="CDD" id="cd03259">
    <property type="entry name" value="ABC_Carb_Solutes_like"/>
    <property type="match status" value="1"/>
</dbReference>
<proteinExistence type="predicted"/>
<evidence type="ECO:0000256" key="8">
    <source>
        <dbReference type="ARBA" id="ARBA00023136"/>
    </source>
</evidence>
<feature type="compositionally biased region" description="Gly residues" evidence="9">
    <location>
        <begin position="255"/>
        <end position="264"/>
    </location>
</feature>
<dbReference type="InterPro" id="IPR003439">
    <property type="entry name" value="ABC_transporter-like_ATP-bd"/>
</dbReference>
<dbReference type="AlphaFoldDB" id="A0A7W9JLF5"/>
<evidence type="ECO:0000256" key="6">
    <source>
        <dbReference type="ARBA" id="ARBA00023004"/>
    </source>
</evidence>
<accession>A0A7W9JLF5</accession>
<dbReference type="SMART" id="SM00382">
    <property type="entry name" value="AAA"/>
    <property type="match status" value="1"/>
</dbReference>
<feature type="domain" description="ABC transporter" evidence="10">
    <location>
        <begin position="33"/>
        <end position="264"/>
    </location>
</feature>
<dbReference type="GO" id="GO:0016887">
    <property type="term" value="F:ATP hydrolysis activity"/>
    <property type="evidence" value="ECO:0007669"/>
    <property type="project" value="InterPro"/>
</dbReference>
<keyword evidence="6" id="KW-0408">Iron</keyword>
<gene>
    <name evidence="11" type="ORF">HDA33_002408</name>
</gene>